<name>A0A6V8HI25_TALPI</name>
<keyword evidence="4" id="KW-1185">Reference proteome</keyword>
<reference evidence="4" key="1">
    <citation type="journal article" date="2015" name="Genome Announc.">
        <title>Draft genome sequence of Talaromyces cellulolyticus strain Y-94, a source of lignocellulosic biomass-degrading enzymes.</title>
        <authorList>
            <person name="Fujii T."/>
            <person name="Koike H."/>
            <person name="Sawayama S."/>
            <person name="Yano S."/>
            <person name="Inoue H."/>
        </authorList>
    </citation>
    <scope>NUCLEOTIDE SEQUENCE [LARGE SCALE GENOMIC DNA]</scope>
    <source>
        <strain evidence="4">Y-94</strain>
    </source>
</reference>
<dbReference type="PANTHER" id="PTHR31441:SF2">
    <property type="entry name" value="FOLLICULIN"/>
    <property type="match status" value="1"/>
</dbReference>
<dbReference type="GO" id="GO:1904263">
    <property type="term" value="P:positive regulation of TORC1 signaling"/>
    <property type="evidence" value="ECO:0007669"/>
    <property type="project" value="TreeGrafter"/>
</dbReference>
<feature type="compositionally biased region" description="Polar residues" evidence="1">
    <location>
        <begin position="164"/>
        <end position="174"/>
    </location>
</feature>
<feature type="domain" description="UDENN FLCN/SMCR8-type" evidence="2">
    <location>
        <begin position="229"/>
        <end position="511"/>
    </location>
</feature>
<evidence type="ECO:0000256" key="1">
    <source>
        <dbReference type="SAM" id="MobiDB-lite"/>
    </source>
</evidence>
<evidence type="ECO:0000259" key="2">
    <source>
        <dbReference type="PROSITE" id="PS51834"/>
    </source>
</evidence>
<dbReference type="GO" id="GO:0005096">
    <property type="term" value="F:GTPase activator activity"/>
    <property type="evidence" value="ECO:0007669"/>
    <property type="project" value="InterPro"/>
</dbReference>
<dbReference type="InterPro" id="IPR037520">
    <property type="entry name" value="Folliculin/SMCR8_longin"/>
</dbReference>
<dbReference type="Proteomes" id="UP000053095">
    <property type="component" value="Unassembled WGS sequence"/>
</dbReference>
<organism evidence="3 4">
    <name type="scientific">Talaromyces pinophilus</name>
    <name type="common">Penicillium pinophilum</name>
    <dbReference type="NCBI Taxonomy" id="128442"/>
    <lineage>
        <taxon>Eukaryota</taxon>
        <taxon>Fungi</taxon>
        <taxon>Dikarya</taxon>
        <taxon>Ascomycota</taxon>
        <taxon>Pezizomycotina</taxon>
        <taxon>Eurotiomycetes</taxon>
        <taxon>Eurotiomycetidae</taxon>
        <taxon>Eurotiales</taxon>
        <taxon>Trichocomaceae</taxon>
        <taxon>Talaromyces</taxon>
        <taxon>Talaromyces sect. Talaromyces</taxon>
    </lineage>
</organism>
<dbReference type="GO" id="GO:0005829">
    <property type="term" value="C:cytosol"/>
    <property type="evidence" value="ECO:0007669"/>
    <property type="project" value="TreeGrafter"/>
</dbReference>
<gene>
    <name evidence="3" type="ORF">TCE0_042f14295</name>
</gene>
<protein>
    <recommendedName>
        <fullName evidence="2">UDENN FLCN/SMCR8-type domain-containing protein</fullName>
    </recommendedName>
</protein>
<dbReference type="InterPro" id="IPR021713">
    <property type="entry name" value="Folliculin"/>
</dbReference>
<feature type="compositionally biased region" description="Low complexity" evidence="1">
    <location>
        <begin position="52"/>
        <end position="76"/>
    </location>
</feature>
<dbReference type="EMBL" id="DF933838">
    <property type="protein sequence ID" value="GAM41280.1"/>
    <property type="molecule type" value="Genomic_DNA"/>
</dbReference>
<feature type="region of interest" description="Disordered" evidence="1">
    <location>
        <begin position="450"/>
        <end position="511"/>
    </location>
</feature>
<sequence length="511" mass="54738">MLDGDIAYVPDSTSHVLSHLSLTHFCEVHGPTSILCSQVLPFSCEQCHPSDADGSVSPSDSPSTSHETNSSASSHSLQGKQRRRLSAAPDNSALSSSLTASIKSNSANASQNIEDHPYFLKAQKSQSQIRVDPVSERVNRVGGVNGDTCASCSISLPEDVSKKLPSSASGQSDGDNGRGAKNNSPVLRSREVVHSCGGGSNRHADICAEDEAHEHDAQHASLPDSVHSVSVTSSSSDSSCHTHILTYLSLHGPPNPNDYALLRQSSIRTLSCELLPRGLSSGPLCFGDSVAGYTIAYVFRLPDPMARGKRRSYALIALAGKDAGRAFRASPIIWRIFQRIAAGIVTAAEKHQEEEKMREEQAFRSSNASVATGRHDYTPISSFLTGRTLDANGNPRRAGQIRARNLAEIVGNEYIFAELHAQFVTLLQQLGNMFGGVPISDERFVCSTVSPSESAMQSRRTSVAMPANTINNNNNQKPGHNRRPSDLTLSSLTISSGPQPIPISPRRPIVA</sequence>
<feature type="region of interest" description="Disordered" evidence="1">
    <location>
        <begin position="160"/>
        <end position="188"/>
    </location>
</feature>
<accession>A0A6V8HI25</accession>
<dbReference type="InterPro" id="IPR037521">
    <property type="entry name" value="FLCN/SMCR8_DENN"/>
</dbReference>
<evidence type="ECO:0000313" key="4">
    <source>
        <dbReference type="Proteomes" id="UP000053095"/>
    </source>
</evidence>
<feature type="compositionally biased region" description="Low complexity" evidence="1">
    <location>
        <begin position="486"/>
        <end position="498"/>
    </location>
</feature>
<feature type="compositionally biased region" description="Polar residues" evidence="1">
    <location>
        <begin position="450"/>
        <end position="461"/>
    </location>
</feature>
<dbReference type="Pfam" id="PF11704">
    <property type="entry name" value="Folliculin"/>
    <property type="match status" value="1"/>
</dbReference>
<dbReference type="PROSITE" id="PS51834">
    <property type="entry name" value="DENN_FLCN_SMCR8"/>
    <property type="match status" value="1"/>
</dbReference>
<proteinExistence type="predicted"/>
<dbReference type="AlphaFoldDB" id="A0A6V8HI25"/>
<feature type="region of interest" description="Disordered" evidence="1">
    <location>
        <begin position="50"/>
        <end position="92"/>
    </location>
</feature>
<dbReference type="PANTHER" id="PTHR31441">
    <property type="entry name" value="FOLLICULIN FAMILY MEMBER"/>
    <property type="match status" value="1"/>
</dbReference>
<evidence type="ECO:0000313" key="3">
    <source>
        <dbReference type="EMBL" id="GAM41280.1"/>
    </source>
</evidence>
<comment type="caution">
    <text evidence="3">The sequence shown here is derived from an EMBL/GenBank/DDBJ whole genome shotgun (WGS) entry which is preliminary data.</text>
</comment>